<gene>
    <name evidence="1" type="ORF">HanXRQr2_Chr04g0157821</name>
</gene>
<comment type="caution">
    <text evidence="1">The sequence shown here is derived from an EMBL/GenBank/DDBJ whole genome shotgun (WGS) entry which is preliminary data.</text>
</comment>
<sequence length="72" mass="8481">MVVGRYWWGRRWWSVAEDGGGGWFVRKTVVGRWLVGKTVAENDGRNTFCVRWVFLIYVKDAGNTYCDEKYLL</sequence>
<dbReference type="Proteomes" id="UP000215914">
    <property type="component" value="Unassembled WGS sequence"/>
</dbReference>
<keyword evidence="2" id="KW-1185">Reference proteome</keyword>
<proteinExistence type="predicted"/>
<name>A0A9K3NR33_HELAN</name>
<organism evidence="1 2">
    <name type="scientific">Helianthus annuus</name>
    <name type="common">Common sunflower</name>
    <dbReference type="NCBI Taxonomy" id="4232"/>
    <lineage>
        <taxon>Eukaryota</taxon>
        <taxon>Viridiplantae</taxon>
        <taxon>Streptophyta</taxon>
        <taxon>Embryophyta</taxon>
        <taxon>Tracheophyta</taxon>
        <taxon>Spermatophyta</taxon>
        <taxon>Magnoliopsida</taxon>
        <taxon>eudicotyledons</taxon>
        <taxon>Gunneridae</taxon>
        <taxon>Pentapetalae</taxon>
        <taxon>asterids</taxon>
        <taxon>campanulids</taxon>
        <taxon>Asterales</taxon>
        <taxon>Asteraceae</taxon>
        <taxon>Asteroideae</taxon>
        <taxon>Heliantheae alliance</taxon>
        <taxon>Heliantheae</taxon>
        <taxon>Helianthus</taxon>
    </lineage>
</organism>
<reference evidence="1" key="2">
    <citation type="submission" date="2020-06" db="EMBL/GenBank/DDBJ databases">
        <title>Helianthus annuus Genome sequencing and assembly Release 2.</title>
        <authorList>
            <person name="Gouzy J."/>
            <person name="Langlade N."/>
            <person name="Munos S."/>
        </authorList>
    </citation>
    <scope>NUCLEOTIDE SEQUENCE</scope>
    <source>
        <tissue evidence="1">Leaves</tissue>
    </source>
</reference>
<reference evidence="1" key="1">
    <citation type="journal article" date="2017" name="Nature">
        <title>The sunflower genome provides insights into oil metabolism, flowering and Asterid evolution.</title>
        <authorList>
            <person name="Badouin H."/>
            <person name="Gouzy J."/>
            <person name="Grassa C.J."/>
            <person name="Murat F."/>
            <person name="Staton S.E."/>
            <person name="Cottret L."/>
            <person name="Lelandais-Briere C."/>
            <person name="Owens G.L."/>
            <person name="Carrere S."/>
            <person name="Mayjonade B."/>
            <person name="Legrand L."/>
            <person name="Gill N."/>
            <person name="Kane N.C."/>
            <person name="Bowers J.E."/>
            <person name="Hubner S."/>
            <person name="Bellec A."/>
            <person name="Berard A."/>
            <person name="Berges H."/>
            <person name="Blanchet N."/>
            <person name="Boniface M.C."/>
            <person name="Brunel D."/>
            <person name="Catrice O."/>
            <person name="Chaidir N."/>
            <person name="Claudel C."/>
            <person name="Donnadieu C."/>
            <person name="Faraut T."/>
            <person name="Fievet G."/>
            <person name="Helmstetter N."/>
            <person name="King M."/>
            <person name="Knapp S.J."/>
            <person name="Lai Z."/>
            <person name="Le Paslier M.C."/>
            <person name="Lippi Y."/>
            <person name="Lorenzon L."/>
            <person name="Mandel J.R."/>
            <person name="Marage G."/>
            <person name="Marchand G."/>
            <person name="Marquand E."/>
            <person name="Bret-Mestries E."/>
            <person name="Morien E."/>
            <person name="Nambeesan S."/>
            <person name="Nguyen T."/>
            <person name="Pegot-Espagnet P."/>
            <person name="Pouilly N."/>
            <person name="Raftis F."/>
            <person name="Sallet E."/>
            <person name="Schiex T."/>
            <person name="Thomas J."/>
            <person name="Vandecasteele C."/>
            <person name="Vares D."/>
            <person name="Vear F."/>
            <person name="Vautrin S."/>
            <person name="Crespi M."/>
            <person name="Mangin B."/>
            <person name="Burke J.M."/>
            <person name="Salse J."/>
            <person name="Munos S."/>
            <person name="Vincourt P."/>
            <person name="Rieseberg L.H."/>
            <person name="Langlade N.B."/>
        </authorList>
    </citation>
    <scope>NUCLEOTIDE SEQUENCE</scope>
    <source>
        <tissue evidence="1">Leaves</tissue>
    </source>
</reference>
<dbReference type="EMBL" id="MNCJ02000319">
    <property type="protein sequence ID" value="KAF5809496.1"/>
    <property type="molecule type" value="Genomic_DNA"/>
</dbReference>
<evidence type="ECO:0000313" key="1">
    <source>
        <dbReference type="EMBL" id="KAF5809496.1"/>
    </source>
</evidence>
<dbReference type="Gramene" id="mRNA:HanXRQr2_Chr04g0157821">
    <property type="protein sequence ID" value="mRNA:HanXRQr2_Chr04g0157821"/>
    <property type="gene ID" value="HanXRQr2_Chr04g0157821"/>
</dbReference>
<accession>A0A9K3NR33</accession>
<evidence type="ECO:0000313" key="2">
    <source>
        <dbReference type="Proteomes" id="UP000215914"/>
    </source>
</evidence>
<dbReference type="AlphaFoldDB" id="A0A9K3NR33"/>
<protein>
    <submittedName>
        <fullName evidence="1">Uncharacterized protein</fullName>
    </submittedName>
</protein>